<dbReference type="AlphaFoldDB" id="A0A2U7NT55"/>
<protein>
    <submittedName>
        <fullName evidence="1">Truncated APOBEC3G</fullName>
    </submittedName>
</protein>
<dbReference type="EMBL" id="KX636169">
    <property type="protein sequence ID" value="ASV51293.1"/>
    <property type="molecule type" value="mRNA"/>
</dbReference>
<accession>A0A2U7NT55</accession>
<proteinExistence type="evidence at transcript level"/>
<reference evidence="1" key="1">
    <citation type="submission" date="2016-08" db="EMBL/GenBank/DDBJ databases">
        <title>Novel alternative splicing of APOBEC3G pre-mRNA in northern pig-tailed macaques (Macaca leonina) may reduce APOBEC3G-mediated hypermutation pressure on HIV-1.</title>
        <authorList>
            <person name="Zhang X."/>
        </authorList>
    </citation>
    <scope>NUCLEOTIDE SEQUENCE</scope>
</reference>
<name>A0A2U7NT55_MACLI</name>
<organism evidence="1">
    <name type="scientific">Macaca leonina</name>
    <name type="common">Northern pig-tailed macaque</name>
    <name type="synonym">Macaca nemestrina leonina</name>
    <dbReference type="NCBI Taxonomy" id="90387"/>
    <lineage>
        <taxon>Eukaryota</taxon>
        <taxon>Metazoa</taxon>
        <taxon>Chordata</taxon>
        <taxon>Craniata</taxon>
        <taxon>Vertebrata</taxon>
        <taxon>Euteleostomi</taxon>
        <taxon>Mammalia</taxon>
        <taxon>Eutheria</taxon>
        <taxon>Euarchontoglires</taxon>
        <taxon>Primates</taxon>
        <taxon>Haplorrhini</taxon>
        <taxon>Catarrhini</taxon>
        <taxon>Cercopithecidae</taxon>
        <taxon>Cercopithecinae</taxon>
        <taxon>Macaca</taxon>
    </lineage>
</organism>
<sequence>MNPQISPGPLLRLSRESHG</sequence>
<evidence type="ECO:0000313" key="1">
    <source>
        <dbReference type="EMBL" id="ASV51293.1"/>
    </source>
</evidence>